<sequence>MDDNNVVVIELDSSGTGLGQELLESRYQRVIVDGSQMSDDNVVTPDTNTEITTEAGTSTNRRAIQSSSDEENCKDKKVRKKRTKIGSPEKSTTEVAEEDEETNSCLICFEGYNNCGSHRLVSLKCGHLFGQSCIEKWIRSERYAKCPSCKTRAKLGDVRRIFARNIKMFDTTELENLKESLSCYKAENESLRLEVSILQAKLKTAQEMIETLSKQSEPVINQRIGNLLPKRLRIMINAGPVVPLSSEAKSIDANSDMIVVTYRLKNDVFLPYLYGLQVLSPNGSVQISIPIHTKKPRCCSISPFQPSTVLSTGEDQTLCVTDVVNSRVLYRFQLTANGWCCCWTSEAKVAVGCQNGRVFQFNLGSDELPSDLTGGYGRMPITHLYYIRYCLFVVSLKECIAYRHYQSYPIVKNEGSICSFVWNDGSDSFMVAFSPNEKSEAVIYALHEVDLTTLEVLRVTKFNIGSHVQTRMIHSTLWNVNSSLIMAIFDEQRSQIYLHDWYQCYEDVANRVNDAILAVKHVATDKPDIFILVCLSERQMTFLNIFF</sequence>
<dbReference type="SUPFAM" id="SSF57850">
    <property type="entry name" value="RING/U-box"/>
    <property type="match status" value="1"/>
</dbReference>
<dbReference type="InterPro" id="IPR001680">
    <property type="entry name" value="WD40_rpt"/>
</dbReference>
<dbReference type="GO" id="GO:0061630">
    <property type="term" value="F:ubiquitin protein ligase activity"/>
    <property type="evidence" value="ECO:0007669"/>
    <property type="project" value="UniProtKB-EC"/>
</dbReference>
<dbReference type="Pfam" id="PF13639">
    <property type="entry name" value="zf-RING_2"/>
    <property type="match status" value="1"/>
</dbReference>
<evidence type="ECO:0000256" key="9">
    <source>
        <dbReference type="ARBA" id="ARBA00022737"/>
    </source>
</evidence>
<evidence type="ECO:0000256" key="11">
    <source>
        <dbReference type="ARBA" id="ARBA00022771"/>
    </source>
</evidence>
<keyword evidence="7" id="KW-0853">WD repeat</keyword>
<evidence type="ECO:0000313" key="20">
    <source>
        <dbReference type="EMBL" id="MFH4981803.1"/>
    </source>
</evidence>
<keyword evidence="13" id="KW-0862">Zinc</keyword>
<dbReference type="EMBL" id="JBGFUD010007916">
    <property type="protein sequence ID" value="MFH4981803.1"/>
    <property type="molecule type" value="Genomic_DNA"/>
</dbReference>
<evidence type="ECO:0000256" key="10">
    <source>
        <dbReference type="ARBA" id="ARBA00022763"/>
    </source>
</evidence>
<evidence type="ECO:0000256" key="14">
    <source>
        <dbReference type="ARBA" id="ARBA00023204"/>
    </source>
</evidence>
<evidence type="ECO:0000256" key="3">
    <source>
        <dbReference type="ARBA" id="ARBA00004496"/>
    </source>
</evidence>
<evidence type="ECO:0000256" key="16">
    <source>
        <dbReference type="PROSITE-ProRule" id="PRU00175"/>
    </source>
</evidence>
<dbReference type="InterPro" id="IPR013083">
    <property type="entry name" value="Znf_RING/FYVE/PHD"/>
</dbReference>
<feature type="region of interest" description="Disordered" evidence="18">
    <location>
        <begin position="60"/>
        <end position="95"/>
    </location>
</feature>
<comment type="catalytic activity">
    <reaction evidence="1">
        <text>S-ubiquitinyl-[E2 ubiquitin-conjugating enzyme]-L-cysteine + [acceptor protein]-L-lysine = [E2 ubiquitin-conjugating enzyme]-L-cysteine + N(6)-ubiquitinyl-[acceptor protein]-L-lysine.</text>
        <dbReference type="EC" id="2.3.2.27"/>
    </reaction>
</comment>
<evidence type="ECO:0000313" key="21">
    <source>
        <dbReference type="Proteomes" id="UP001608902"/>
    </source>
</evidence>
<dbReference type="InterPro" id="IPR056527">
    <property type="entry name" value="WD40_RFWD3"/>
</dbReference>
<evidence type="ECO:0000256" key="6">
    <source>
        <dbReference type="ARBA" id="ARBA00022490"/>
    </source>
</evidence>
<feature type="domain" description="RING-type" evidence="19">
    <location>
        <begin position="105"/>
        <end position="150"/>
    </location>
</feature>
<evidence type="ECO:0000256" key="4">
    <source>
        <dbReference type="ARBA" id="ARBA00004906"/>
    </source>
</evidence>
<dbReference type="SUPFAM" id="SSF50978">
    <property type="entry name" value="WD40 repeat-like"/>
    <property type="match status" value="1"/>
</dbReference>
<evidence type="ECO:0000256" key="18">
    <source>
        <dbReference type="SAM" id="MobiDB-lite"/>
    </source>
</evidence>
<dbReference type="EC" id="2.3.2.27" evidence="5"/>
<comment type="subcellular location">
    <subcellularLocation>
        <location evidence="3">Cytoplasm</location>
    </subcellularLocation>
    <subcellularLocation>
        <location evidence="2">Nucleus</location>
        <location evidence="2">PML body</location>
    </subcellularLocation>
</comment>
<reference evidence="20 21" key="1">
    <citation type="submission" date="2024-08" db="EMBL/GenBank/DDBJ databases">
        <title>Gnathostoma spinigerum genome.</title>
        <authorList>
            <person name="Gonzalez-Bertolin B."/>
            <person name="Monzon S."/>
            <person name="Zaballos A."/>
            <person name="Jimenez P."/>
            <person name="Dekumyoy P."/>
            <person name="Varona S."/>
            <person name="Cuesta I."/>
            <person name="Sumanam S."/>
            <person name="Adisakwattana P."/>
            <person name="Gasser R.B."/>
            <person name="Hernandez-Gonzalez A."/>
            <person name="Young N.D."/>
            <person name="Perteguer M.J."/>
        </authorList>
    </citation>
    <scope>NUCLEOTIDE SEQUENCE [LARGE SCALE GENOMIC DNA]</scope>
    <source>
        <strain evidence="20">AL3</strain>
        <tissue evidence="20">Liver</tissue>
    </source>
</reference>
<keyword evidence="11 16" id="KW-0863">Zinc-finger</keyword>
<dbReference type="Gene3D" id="2.130.10.10">
    <property type="entry name" value="YVTN repeat-like/Quinoprotein amine dehydrogenase"/>
    <property type="match status" value="1"/>
</dbReference>
<dbReference type="InterPro" id="IPR001841">
    <property type="entry name" value="Znf_RING"/>
</dbReference>
<dbReference type="Pfam" id="PF23419">
    <property type="entry name" value="WD40_RFWD3"/>
    <property type="match status" value="1"/>
</dbReference>
<dbReference type="GO" id="GO:0006281">
    <property type="term" value="P:DNA repair"/>
    <property type="evidence" value="ECO:0007669"/>
    <property type="project" value="UniProtKB-KW"/>
</dbReference>
<keyword evidence="10" id="KW-0227">DNA damage</keyword>
<keyword evidence="14" id="KW-0234">DNA repair</keyword>
<keyword evidence="6" id="KW-0963">Cytoplasm</keyword>
<dbReference type="InterPro" id="IPR015943">
    <property type="entry name" value="WD40/YVTN_repeat-like_dom_sf"/>
</dbReference>
<evidence type="ECO:0000256" key="1">
    <source>
        <dbReference type="ARBA" id="ARBA00000900"/>
    </source>
</evidence>
<dbReference type="GO" id="GO:0008270">
    <property type="term" value="F:zinc ion binding"/>
    <property type="evidence" value="ECO:0007669"/>
    <property type="project" value="UniProtKB-KW"/>
</dbReference>
<keyword evidence="11 16" id="KW-0479">Metal-binding</keyword>
<evidence type="ECO:0000256" key="13">
    <source>
        <dbReference type="ARBA" id="ARBA00022833"/>
    </source>
</evidence>
<evidence type="ECO:0000256" key="7">
    <source>
        <dbReference type="ARBA" id="ARBA00022574"/>
    </source>
</evidence>
<keyword evidence="15" id="KW-0539">Nucleus</keyword>
<dbReference type="GO" id="GO:0016605">
    <property type="term" value="C:PML body"/>
    <property type="evidence" value="ECO:0007669"/>
    <property type="project" value="UniProtKB-SubCell"/>
</dbReference>
<dbReference type="Proteomes" id="UP001608902">
    <property type="component" value="Unassembled WGS sequence"/>
</dbReference>
<gene>
    <name evidence="20" type="ORF">AB6A40_008512</name>
</gene>
<evidence type="ECO:0000256" key="17">
    <source>
        <dbReference type="SAM" id="Coils"/>
    </source>
</evidence>
<dbReference type="SMART" id="SM00320">
    <property type="entry name" value="WD40"/>
    <property type="match status" value="2"/>
</dbReference>
<evidence type="ECO:0000256" key="5">
    <source>
        <dbReference type="ARBA" id="ARBA00012483"/>
    </source>
</evidence>
<comment type="pathway">
    <text evidence="4">Protein modification; protein ubiquitination.</text>
</comment>
<dbReference type="Gene3D" id="3.30.40.10">
    <property type="entry name" value="Zinc/RING finger domain, C3HC4 (zinc finger)"/>
    <property type="match status" value="1"/>
</dbReference>
<evidence type="ECO:0000259" key="19">
    <source>
        <dbReference type="PROSITE" id="PS50089"/>
    </source>
</evidence>
<dbReference type="PROSITE" id="PS50089">
    <property type="entry name" value="ZF_RING_2"/>
    <property type="match status" value="1"/>
</dbReference>
<evidence type="ECO:0000256" key="2">
    <source>
        <dbReference type="ARBA" id="ARBA00004322"/>
    </source>
</evidence>
<comment type="caution">
    <text evidence="20">The sequence shown here is derived from an EMBL/GenBank/DDBJ whole genome shotgun (WGS) entry which is preliminary data.</text>
</comment>
<dbReference type="AlphaFoldDB" id="A0ABD6EPB6"/>
<dbReference type="PANTHER" id="PTHR16047:SF7">
    <property type="entry name" value="E3 UBIQUITIN-PROTEIN LIGASE RFWD3"/>
    <property type="match status" value="1"/>
</dbReference>
<evidence type="ECO:0000256" key="12">
    <source>
        <dbReference type="ARBA" id="ARBA00022786"/>
    </source>
</evidence>
<dbReference type="PANTHER" id="PTHR16047">
    <property type="entry name" value="RFWD3 PROTEIN"/>
    <property type="match status" value="1"/>
</dbReference>
<evidence type="ECO:0000256" key="8">
    <source>
        <dbReference type="ARBA" id="ARBA00022679"/>
    </source>
</evidence>
<proteinExistence type="predicted"/>
<protein>
    <recommendedName>
        <fullName evidence="5">RING-type E3 ubiquitin transferase</fullName>
        <ecNumber evidence="5">2.3.2.27</ecNumber>
    </recommendedName>
</protein>
<dbReference type="CDD" id="cd16450">
    <property type="entry name" value="mRING-C3HGC3_RFWD3"/>
    <property type="match status" value="1"/>
</dbReference>
<keyword evidence="17" id="KW-0175">Coiled coil</keyword>
<dbReference type="InterPro" id="IPR036322">
    <property type="entry name" value="WD40_repeat_dom_sf"/>
</dbReference>
<evidence type="ECO:0000256" key="15">
    <source>
        <dbReference type="ARBA" id="ARBA00023242"/>
    </source>
</evidence>
<organism evidence="20 21">
    <name type="scientific">Gnathostoma spinigerum</name>
    <dbReference type="NCBI Taxonomy" id="75299"/>
    <lineage>
        <taxon>Eukaryota</taxon>
        <taxon>Metazoa</taxon>
        <taxon>Ecdysozoa</taxon>
        <taxon>Nematoda</taxon>
        <taxon>Chromadorea</taxon>
        <taxon>Rhabditida</taxon>
        <taxon>Spirurina</taxon>
        <taxon>Gnathostomatomorpha</taxon>
        <taxon>Gnathostomatoidea</taxon>
        <taxon>Gnathostomatidae</taxon>
        <taxon>Gnathostoma</taxon>
    </lineage>
</organism>
<dbReference type="SMART" id="SM00184">
    <property type="entry name" value="RING"/>
    <property type="match status" value="1"/>
</dbReference>
<keyword evidence="8" id="KW-0808">Transferase</keyword>
<dbReference type="InterPro" id="IPR037381">
    <property type="entry name" value="RFWD3"/>
</dbReference>
<keyword evidence="9" id="KW-0677">Repeat</keyword>
<accession>A0ABD6EPB6</accession>
<feature type="coiled-coil region" evidence="17">
    <location>
        <begin position="174"/>
        <end position="215"/>
    </location>
</feature>
<keyword evidence="12" id="KW-0833">Ubl conjugation pathway</keyword>
<dbReference type="GO" id="GO:0005737">
    <property type="term" value="C:cytoplasm"/>
    <property type="evidence" value="ECO:0007669"/>
    <property type="project" value="UniProtKB-SubCell"/>
</dbReference>
<keyword evidence="21" id="KW-1185">Reference proteome</keyword>
<name>A0ABD6EPB6_9BILA</name>